<dbReference type="RefSeq" id="WP_157118193.1">
    <property type="nucleotide sequence ID" value="NZ_CP010310.2"/>
</dbReference>
<proteinExistence type="predicted"/>
<dbReference type="AlphaFoldDB" id="A0AAJ5CZR9"/>
<name>A0AAJ5CZR9_PANPU</name>
<gene>
    <name evidence="1" type="ORF">NCTC13159_01482</name>
</gene>
<protein>
    <submittedName>
        <fullName evidence="1">Uncharacterized protein</fullName>
    </submittedName>
</protein>
<dbReference type="Proteomes" id="UP000254589">
    <property type="component" value="Unassembled WGS sequence"/>
</dbReference>
<accession>A0AAJ5CZR9</accession>
<organism evidence="1 2">
    <name type="scientific">Pandoraea pulmonicola</name>
    <dbReference type="NCBI Taxonomy" id="93221"/>
    <lineage>
        <taxon>Bacteria</taxon>
        <taxon>Pseudomonadati</taxon>
        <taxon>Pseudomonadota</taxon>
        <taxon>Betaproteobacteria</taxon>
        <taxon>Burkholderiales</taxon>
        <taxon>Burkholderiaceae</taxon>
        <taxon>Pandoraea</taxon>
    </lineage>
</organism>
<sequence>MSLSRTVSAPPLMLLRVMPDAFPEASMTTGMLIDAPPDERGNSVPAIGLTLVVT</sequence>
<dbReference type="EMBL" id="UGSJ01000001">
    <property type="protein sequence ID" value="SUA90006.1"/>
    <property type="molecule type" value="Genomic_DNA"/>
</dbReference>
<evidence type="ECO:0000313" key="2">
    <source>
        <dbReference type="Proteomes" id="UP000254589"/>
    </source>
</evidence>
<comment type="caution">
    <text evidence="1">The sequence shown here is derived from an EMBL/GenBank/DDBJ whole genome shotgun (WGS) entry which is preliminary data.</text>
</comment>
<evidence type="ECO:0000313" key="1">
    <source>
        <dbReference type="EMBL" id="SUA90006.1"/>
    </source>
</evidence>
<reference evidence="1 2" key="1">
    <citation type="submission" date="2018-06" db="EMBL/GenBank/DDBJ databases">
        <authorList>
            <consortium name="Pathogen Informatics"/>
            <person name="Doyle S."/>
        </authorList>
    </citation>
    <scope>NUCLEOTIDE SEQUENCE [LARGE SCALE GENOMIC DNA]</scope>
    <source>
        <strain evidence="1 2">NCTC13159</strain>
    </source>
</reference>